<evidence type="ECO:0000256" key="7">
    <source>
        <dbReference type="ARBA" id="ARBA00022840"/>
    </source>
</evidence>
<dbReference type="GO" id="GO:0046872">
    <property type="term" value="F:metal ion binding"/>
    <property type="evidence" value="ECO:0007669"/>
    <property type="project" value="UniProtKB-KW"/>
</dbReference>
<dbReference type="InterPro" id="IPR020568">
    <property type="entry name" value="Ribosomal_Su5_D2-typ_SF"/>
</dbReference>
<feature type="domain" description="GHMP kinase N-terminal" evidence="12">
    <location>
        <begin position="78"/>
        <end position="163"/>
    </location>
</feature>
<evidence type="ECO:0000259" key="13">
    <source>
        <dbReference type="Pfam" id="PF08544"/>
    </source>
</evidence>
<dbReference type="SUPFAM" id="SSF55060">
    <property type="entry name" value="GHMP Kinase, C-terminal domain"/>
    <property type="match status" value="1"/>
</dbReference>
<gene>
    <name evidence="15" type="primary">galK</name>
    <name evidence="15" type="ORF">C1706_00535</name>
</gene>
<evidence type="ECO:0000256" key="11">
    <source>
        <dbReference type="NCBIfam" id="TIGR00131"/>
    </source>
</evidence>
<reference evidence="15 16" key="1">
    <citation type="submission" date="2018-01" db="EMBL/GenBank/DDBJ databases">
        <title>Lactibacter flavus gen. nov., sp. nov., a novel bacterium of the family Propionibacteriaceae isolated from raw milk and dairy products.</title>
        <authorList>
            <person name="Wenning M."/>
            <person name="Breitenwieser F."/>
            <person name="Huptas C."/>
            <person name="von Neubeck M."/>
            <person name="Busse H.-J."/>
            <person name="Scherer S."/>
        </authorList>
    </citation>
    <scope>NUCLEOTIDE SEQUENCE [LARGE SCALE GENOMIC DNA]</scope>
    <source>
        <strain evidence="15 16">VG341</strain>
    </source>
</reference>
<dbReference type="Gene3D" id="3.30.70.890">
    <property type="entry name" value="GHMP kinase, C-terminal domain"/>
    <property type="match status" value="1"/>
</dbReference>
<dbReference type="EMBL" id="PPCV01000001">
    <property type="protein sequence ID" value="RXW33291.1"/>
    <property type="molecule type" value="Genomic_DNA"/>
</dbReference>
<keyword evidence="2" id="KW-0963">Cytoplasm</keyword>
<dbReference type="EC" id="2.7.1.6" evidence="11"/>
<dbReference type="PANTHER" id="PTHR10457">
    <property type="entry name" value="MEVALONATE KINASE/GALACTOKINASE"/>
    <property type="match status" value="1"/>
</dbReference>
<keyword evidence="4" id="KW-0479">Metal-binding</keyword>
<keyword evidence="5" id="KW-0547">Nucleotide-binding</keyword>
<dbReference type="FunFam" id="3.30.70.890:FF:000001">
    <property type="entry name" value="Galactokinase"/>
    <property type="match status" value="1"/>
</dbReference>
<dbReference type="Pfam" id="PF10509">
    <property type="entry name" value="GalKase_gal_bdg"/>
    <property type="match status" value="1"/>
</dbReference>
<evidence type="ECO:0000256" key="3">
    <source>
        <dbReference type="ARBA" id="ARBA00022679"/>
    </source>
</evidence>
<comment type="caution">
    <text evidence="15">The sequence shown here is derived from an EMBL/GenBank/DDBJ whole genome shotgun (WGS) entry which is preliminary data.</text>
</comment>
<evidence type="ECO:0000256" key="2">
    <source>
        <dbReference type="ARBA" id="ARBA00022490"/>
    </source>
</evidence>
<dbReference type="GO" id="GO:0005524">
    <property type="term" value="F:ATP binding"/>
    <property type="evidence" value="ECO:0007669"/>
    <property type="project" value="UniProtKB-UniRule"/>
</dbReference>
<evidence type="ECO:0000256" key="4">
    <source>
        <dbReference type="ARBA" id="ARBA00022723"/>
    </source>
</evidence>
<dbReference type="InterPro" id="IPR013750">
    <property type="entry name" value="GHMP_kinase_C_dom"/>
</dbReference>
<name>A0A4Q2EIG9_9ACTN</name>
<proteinExistence type="inferred from homology"/>
<keyword evidence="8" id="KW-0460">Magnesium</keyword>
<dbReference type="InterPro" id="IPR014721">
    <property type="entry name" value="Ribsml_uS5_D2-typ_fold_subgr"/>
</dbReference>
<dbReference type="AlphaFoldDB" id="A0A4Q2EIG9"/>
<dbReference type="Pfam" id="PF00288">
    <property type="entry name" value="GHMP_kinases_N"/>
    <property type="match status" value="1"/>
</dbReference>
<keyword evidence="7" id="KW-0067">ATP-binding</keyword>
<evidence type="ECO:0000313" key="16">
    <source>
        <dbReference type="Proteomes" id="UP000290624"/>
    </source>
</evidence>
<evidence type="ECO:0000256" key="5">
    <source>
        <dbReference type="ARBA" id="ARBA00022741"/>
    </source>
</evidence>
<dbReference type="InterPro" id="IPR019741">
    <property type="entry name" value="Galactokinase_CS"/>
</dbReference>
<feature type="domain" description="GHMP kinase C-terminal" evidence="13">
    <location>
        <begin position="265"/>
        <end position="344"/>
    </location>
</feature>
<evidence type="ECO:0000259" key="12">
    <source>
        <dbReference type="Pfam" id="PF00288"/>
    </source>
</evidence>
<dbReference type="InterPro" id="IPR006206">
    <property type="entry name" value="Mevalonate/galactokinase"/>
</dbReference>
<evidence type="ECO:0000259" key="14">
    <source>
        <dbReference type="Pfam" id="PF10509"/>
    </source>
</evidence>
<dbReference type="PIRSF" id="PIRSF000530">
    <property type="entry name" value="Galactokinase"/>
    <property type="match status" value="1"/>
</dbReference>
<organism evidence="15 16">
    <name type="scientific">Propioniciclava flava</name>
    <dbReference type="NCBI Taxonomy" id="2072026"/>
    <lineage>
        <taxon>Bacteria</taxon>
        <taxon>Bacillati</taxon>
        <taxon>Actinomycetota</taxon>
        <taxon>Actinomycetes</taxon>
        <taxon>Propionibacteriales</taxon>
        <taxon>Propionibacteriaceae</taxon>
        <taxon>Propioniciclava</taxon>
    </lineage>
</organism>
<evidence type="ECO:0000313" key="15">
    <source>
        <dbReference type="EMBL" id="RXW33291.1"/>
    </source>
</evidence>
<dbReference type="GO" id="GO:0004335">
    <property type="term" value="F:galactokinase activity"/>
    <property type="evidence" value="ECO:0007669"/>
    <property type="project" value="UniProtKB-UniRule"/>
</dbReference>
<dbReference type="Gene3D" id="3.30.230.10">
    <property type="match status" value="1"/>
</dbReference>
<evidence type="ECO:0000256" key="6">
    <source>
        <dbReference type="ARBA" id="ARBA00022777"/>
    </source>
</evidence>
<dbReference type="InterPro" id="IPR036554">
    <property type="entry name" value="GHMP_kinase_C_sf"/>
</dbReference>
<dbReference type="PROSITE" id="PS00106">
    <property type="entry name" value="GALACTOKINASE"/>
    <property type="match status" value="1"/>
</dbReference>
<dbReference type="PROSITE" id="PS00627">
    <property type="entry name" value="GHMP_KINASES_ATP"/>
    <property type="match status" value="1"/>
</dbReference>
<dbReference type="SUPFAM" id="SSF54211">
    <property type="entry name" value="Ribosomal protein S5 domain 2-like"/>
    <property type="match status" value="1"/>
</dbReference>
<evidence type="ECO:0000256" key="9">
    <source>
        <dbReference type="ARBA" id="ARBA00023144"/>
    </source>
</evidence>
<dbReference type="FunFam" id="3.30.230.10:FF:000017">
    <property type="entry name" value="Galactokinase"/>
    <property type="match status" value="1"/>
</dbReference>
<dbReference type="InterPro" id="IPR006203">
    <property type="entry name" value="GHMP_knse_ATP-bd_CS"/>
</dbReference>
<dbReference type="InterPro" id="IPR019539">
    <property type="entry name" value="GalKase_N"/>
</dbReference>
<keyword evidence="16" id="KW-1185">Reference proteome</keyword>
<evidence type="ECO:0000256" key="8">
    <source>
        <dbReference type="ARBA" id="ARBA00022842"/>
    </source>
</evidence>
<keyword evidence="9" id="KW-0299">Galactose metabolism</keyword>
<dbReference type="GO" id="GO:0005829">
    <property type="term" value="C:cytosol"/>
    <property type="evidence" value="ECO:0007669"/>
    <property type="project" value="TreeGrafter"/>
</dbReference>
<dbReference type="PRINTS" id="PR00959">
    <property type="entry name" value="MEVGALKINASE"/>
</dbReference>
<evidence type="ECO:0000256" key="10">
    <source>
        <dbReference type="ARBA" id="ARBA00023277"/>
    </source>
</evidence>
<dbReference type="InterPro" id="IPR000705">
    <property type="entry name" value="Galactokinase"/>
</dbReference>
<dbReference type="PANTHER" id="PTHR10457:SF7">
    <property type="entry name" value="GALACTOKINASE-RELATED"/>
    <property type="match status" value="1"/>
</dbReference>
<feature type="domain" description="Galactokinase N-terminal" evidence="14">
    <location>
        <begin position="8"/>
        <end position="44"/>
    </location>
</feature>
<dbReference type="Pfam" id="PF08544">
    <property type="entry name" value="GHMP_kinases_C"/>
    <property type="match status" value="1"/>
</dbReference>
<keyword evidence="6 15" id="KW-0418">Kinase</keyword>
<comment type="similarity">
    <text evidence="1">Belongs to the GHMP kinase family. GalK subfamily.</text>
</comment>
<dbReference type="PRINTS" id="PR00473">
    <property type="entry name" value="GALCTOKINASE"/>
</dbReference>
<dbReference type="InterPro" id="IPR006204">
    <property type="entry name" value="GHMP_kinase_N_dom"/>
</dbReference>
<dbReference type="Proteomes" id="UP000290624">
    <property type="component" value="Unassembled WGS sequence"/>
</dbReference>
<sequence length="370" mass="38732">MTSMTSEAVGVSPGRVNLIGEHTDYNDGYVLPIALDKTARISASRGGEGDVVTISSAQLGTSVVLDVLEPGERAWWGYIAGVVWALRDAGHPIGAIDLALDSDVPLGGGLSSSAAIECATALALDQLASLDLTPEQLASVSQAAENRFLGIPTGPMDQRASLWCEAEHALLLDCRTLTARQIPFALPTDLTLALVDTRSPHVLADGHYARRRASCEAAAAVLGVTALRDVTIDELPAALARLSDEEHVRRVRHVVTENARVLATVAALEANDWAAVGELLTASHASMRDDYEITVPTVDLAVEVAVASGALGARMTGGGFGGTVIALLPTRELQAFTTALTQAYARHGFDTPQVTTTRACAGGIALSLRR</sequence>
<protein>
    <recommendedName>
        <fullName evidence="11">Galactokinase</fullName>
        <ecNumber evidence="11">2.7.1.6</ecNumber>
    </recommendedName>
</protein>
<evidence type="ECO:0000256" key="1">
    <source>
        <dbReference type="ARBA" id="ARBA00006566"/>
    </source>
</evidence>
<accession>A0A4Q2EIG9</accession>
<dbReference type="GO" id="GO:0006012">
    <property type="term" value="P:galactose metabolic process"/>
    <property type="evidence" value="ECO:0007669"/>
    <property type="project" value="UniProtKB-UniRule"/>
</dbReference>
<keyword evidence="3" id="KW-0808">Transferase</keyword>
<dbReference type="OrthoDB" id="250531at2"/>
<dbReference type="NCBIfam" id="TIGR00131">
    <property type="entry name" value="gal_kin"/>
    <property type="match status" value="1"/>
</dbReference>
<keyword evidence="10" id="KW-0119">Carbohydrate metabolism</keyword>